<dbReference type="GO" id="GO:1904158">
    <property type="term" value="P:axonemal central apparatus assembly"/>
    <property type="evidence" value="ECO:0007669"/>
    <property type="project" value="TreeGrafter"/>
</dbReference>
<dbReference type="GO" id="GO:1990716">
    <property type="term" value="C:axonemal central apparatus"/>
    <property type="evidence" value="ECO:0007669"/>
    <property type="project" value="TreeGrafter"/>
</dbReference>
<dbReference type="AlphaFoldDB" id="A0A7N8Y618"/>
<dbReference type="GO" id="GO:0005576">
    <property type="term" value="C:extracellular region"/>
    <property type="evidence" value="ECO:0007669"/>
    <property type="project" value="GOC"/>
</dbReference>
<reference evidence="1" key="1">
    <citation type="submission" date="2025-08" db="UniProtKB">
        <authorList>
            <consortium name="Ensembl"/>
        </authorList>
    </citation>
    <scope>IDENTIFICATION</scope>
</reference>
<evidence type="ECO:0000313" key="1">
    <source>
        <dbReference type="Ensembl" id="ENSMAMP00000058584.1"/>
    </source>
</evidence>
<dbReference type="PANTHER" id="PTHR21963">
    <property type="entry name" value="PF6"/>
    <property type="match status" value="1"/>
</dbReference>
<organism evidence="1 2">
    <name type="scientific">Mastacembelus armatus</name>
    <name type="common">zig-zag eel</name>
    <dbReference type="NCBI Taxonomy" id="205130"/>
    <lineage>
        <taxon>Eukaryota</taxon>
        <taxon>Metazoa</taxon>
        <taxon>Chordata</taxon>
        <taxon>Craniata</taxon>
        <taxon>Vertebrata</taxon>
        <taxon>Euteleostomi</taxon>
        <taxon>Actinopterygii</taxon>
        <taxon>Neopterygii</taxon>
        <taxon>Teleostei</taxon>
        <taxon>Neoteleostei</taxon>
        <taxon>Acanthomorphata</taxon>
        <taxon>Anabantaria</taxon>
        <taxon>Synbranchiformes</taxon>
        <taxon>Mastacembelidae</taxon>
        <taxon>Mastacembelus</taxon>
    </lineage>
</organism>
<evidence type="ECO:0000313" key="2">
    <source>
        <dbReference type="Proteomes" id="UP000261640"/>
    </source>
</evidence>
<accession>A0A7N8Y618</accession>
<dbReference type="Proteomes" id="UP000261640">
    <property type="component" value="Unplaced"/>
</dbReference>
<dbReference type="GO" id="GO:0003351">
    <property type="term" value="P:epithelial cilium movement involved in extracellular fluid movement"/>
    <property type="evidence" value="ECO:0007669"/>
    <property type="project" value="TreeGrafter"/>
</dbReference>
<reference evidence="1" key="2">
    <citation type="submission" date="2025-09" db="UniProtKB">
        <authorList>
            <consortium name="Ensembl"/>
        </authorList>
    </citation>
    <scope>IDENTIFICATION</scope>
</reference>
<sequence length="332" mass="37537">YIILCLTLLQIHELGNLKAKKLDNVPIFCEVTEPAKVLLDAGEEIPCDLMAKVLKFLLLQIKTTDQQRRVAEQLKLGSQIFKDVANLIYDCLDWRRQHQHYLESMKLIDVAAAVGPHTQPLEVLPTSLPMTPLSKKKSVQEESPPVDLHPVTTHVDMRYYSSLLDLVPPEASSVPLILHCMLEQVCFQGFDPEEVELSMMRLSPVWDLIQSVKQQRNSSSCWMAVKQQLQHYCTDDDVSWPVVERLFHQSVFEAMPLTRLDKDGGLLKTAGPLGTLEPAEQHPPTIIPWDNPLSYAKQQLHNLQTKGKQQLSNRSLAESPEGTVAVSIRILK</sequence>
<dbReference type="PANTHER" id="PTHR21963:SF1">
    <property type="entry name" value="SPERM-ASSOCIATED ANTIGEN 17"/>
    <property type="match status" value="1"/>
</dbReference>
<protein>
    <submittedName>
        <fullName evidence="1">Uncharacterized protein</fullName>
    </submittedName>
</protein>
<name>A0A7N8Y618_9TELE</name>
<keyword evidence="2" id="KW-1185">Reference proteome</keyword>
<dbReference type="Ensembl" id="ENSMAMT00000048159.1">
    <property type="protein sequence ID" value="ENSMAMP00000058584.1"/>
    <property type="gene ID" value="ENSMAMG00000006360.2"/>
</dbReference>
<dbReference type="GeneTree" id="ENSGT00390000013693"/>
<proteinExistence type="predicted"/>
<dbReference type="InterPro" id="IPR026173">
    <property type="entry name" value="SPAG17"/>
</dbReference>